<protein>
    <submittedName>
        <fullName evidence="2">Uncharacterized protein</fullName>
    </submittedName>
</protein>
<accession>A0ABQ5GMC8</accession>
<reference evidence="2" key="2">
    <citation type="submission" date="2022-01" db="EMBL/GenBank/DDBJ databases">
        <authorList>
            <person name="Yamashiro T."/>
            <person name="Shiraishi A."/>
            <person name="Satake H."/>
            <person name="Nakayama K."/>
        </authorList>
    </citation>
    <scope>NUCLEOTIDE SEQUENCE</scope>
</reference>
<sequence length="111" mass="12589">MDLCLGYQKSFQAIALFSVSLLTLMSEVFFLGSNLLNGIHDWKLVIFLKYAISCCGVTLEVHLGEFHLFGLRIMDQVLRSGIENEEMSPRDRSMSALKTVRNWFISIAIKA</sequence>
<dbReference type="Proteomes" id="UP001151760">
    <property type="component" value="Unassembled WGS sequence"/>
</dbReference>
<name>A0ABQ5GMC8_9ASTR</name>
<evidence type="ECO:0000256" key="1">
    <source>
        <dbReference type="SAM" id="Phobius"/>
    </source>
</evidence>
<keyword evidence="1" id="KW-0812">Transmembrane</keyword>
<feature type="transmembrane region" description="Helical" evidence="1">
    <location>
        <begin position="12"/>
        <end position="32"/>
    </location>
</feature>
<evidence type="ECO:0000313" key="3">
    <source>
        <dbReference type="Proteomes" id="UP001151760"/>
    </source>
</evidence>
<comment type="caution">
    <text evidence="2">The sequence shown here is derived from an EMBL/GenBank/DDBJ whole genome shotgun (WGS) entry which is preliminary data.</text>
</comment>
<feature type="transmembrane region" description="Helical" evidence="1">
    <location>
        <begin position="44"/>
        <end position="64"/>
    </location>
</feature>
<gene>
    <name evidence="2" type="ORF">Tco_1043101</name>
</gene>
<proteinExistence type="predicted"/>
<evidence type="ECO:0000313" key="2">
    <source>
        <dbReference type="EMBL" id="GJT76376.1"/>
    </source>
</evidence>
<reference evidence="2" key="1">
    <citation type="journal article" date="2022" name="Int. J. Mol. Sci.">
        <title>Draft Genome of Tanacetum Coccineum: Genomic Comparison of Closely Related Tanacetum-Family Plants.</title>
        <authorList>
            <person name="Yamashiro T."/>
            <person name="Shiraishi A."/>
            <person name="Nakayama K."/>
            <person name="Satake H."/>
        </authorList>
    </citation>
    <scope>NUCLEOTIDE SEQUENCE</scope>
</reference>
<organism evidence="2 3">
    <name type="scientific">Tanacetum coccineum</name>
    <dbReference type="NCBI Taxonomy" id="301880"/>
    <lineage>
        <taxon>Eukaryota</taxon>
        <taxon>Viridiplantae</taxon>
        <taxon>Streptophyta</taxon>
        <taxon>Embryophyta</taxon>
        <taxon>Tracheophyta</taxon>
        <taxon>Spermatophyta</taxon>
        <taxon>Magnoliopsida</taxon>
        <taxon>eudicotyledons</taxon>
        <taxon>Gunneridae</taxon>
        <taxon>Pentapetalae</taxon>
        <taxon>asterids</taxon>
        <taxon>campanulids</taxon>
        <taxon>Asterales</taxon>
        <taxon>Asteraceae</taxon>
        <taxon>Asteroideae</taxon>
        <taxon>Anthemideae</taxon>
        <taxon>Anthemidinae</taxon>
        <taxon>Tanacetum</taxon>
    </lineage>
</organism>
<keyword evidence="1" id="KW-1133">Transmembrane helix</keyword>
<keyword evidence="1" id="KW-0472">Membrane</keyword>
<keyword evidence="3" id="KW-1185">Reference proteome</keyword>
<dbReference type="EMBL" id="BQNB010018618">
    <property type="protein sequence ID" value="GJT76376.1"/>
    <property type="molecule type" value="Genomic_DNA"/>
</dbReference>